<dbReference type="AlphaFoldDB" id="A0A0E4GEA3"/>
<dbReference type="InterPro" id="IPR024467">
    <property type="entry name" value="Xre/MbcA/ParS-like_toxin-bd"/>
</dbReference>
<feature type="domain" description="Antitoxin Xre/MbcA/ParS-like toxin-binding" evidence="1">
    <location>
        <begin position="354"/>
        <end position="393"/>
    </location>
</feature>
<protein>
    <submittedName>
        <fullName evidence="2">SEC-C motif</fullName>
    </submittedName>
</protein>
<evidence type="ECO:0000259" key="1">
    <source>
        <dbReference type="Pfam" id="PF09722"/>
    </source>
</evidence>
<dbReference type="Pfam" id="PF09722">
    <property type="entry name" value="Xre_MbcA_ParS_C"/>
    <property type="match status" value="1"/>
</dbReference>
<dbReference type="Gene3D" id="3.10.450.50">
    <property type="match status" value="1"/>
</dbReference>
<proteinExistence type="predicted"/>
<dbReference type="Pfam" id="PF25948">
    <property type="entry name" value="DUF7986"/>
    <property type="match status" value="1"/>
</dbReference>
<evidence type="ECO:0000313" key="3">
    <source>
        <dbReference type="Proteomes" id="UP000045545"/>
    </source>
</evidence>
<dbReference type="EMBL" id="CGIH01000031">
    <property type="protein sequence ID" value="CFX81585.1"/>
    <property type="molecule type" value="Genomic_DNA"/>
</dbReference>
<gene>
    <name evidence="2" type="ORF">1935</name>
</gene>
<name>A0A0E4GEA3_9FIRM</name>
<dbReference type="InterPro" id="IPR058292">
    <property type="entry name" value="DUF7986"/>
</dbReference>
<keyword evidence="3" id="KW-1185">Reference proteome</keyword>
<dbReference type="RefSeq" id="WP_046498225.1">
    <property type="nucleotide sequence ID" value="NZ_CGIH01000031.1"/>
</dbReference>
<organism evidence="2 3">
    <name type="scientific">Syntrophomonas zehnderi OL-4</name>
    <dbReference type="NCBI Taxonomy" id="690567"/>
    <lineage>
        <taxon>Bacteria</taxon>
        <taxon>Bacillati</taxon>
        <taxon>Bacillota</taxon>
        <taxon>Clostridia</taxon>
        <taxon>Eubacteriales</taxon>
        <taxon>Syntrophomonadaceae</taxon>
        <taxon>Syntrophomonas</taxon>
    </lineage>
</organism>
<dbReference type="SUPFAM" id="SSF103642">
    <property type="entry name" value="Sec-C motif"/>
    <property type="match status" value="1"/>
</dbReference>
<dbReference type="InterPro" id="IPR004027">
    <property type="entry name" value="SEC_C_motif"/>
</dbReference>
<reference evidence="2 3" key="1">
    <citation type="submission" date="2015-03" db="EMBL/GenBank/DDBJ databases">
        <authorList>
            <person name="Murphy D."/>
        </authorList>
    </citation>
    <scope>NUCLEOTIDE SEQUENCE [LARGE SCALE GENOMIC DNA]</scope>
    <source>
        <strain evidence="2 3">OL-4</strain>
    </source>
</reference>
<dbReference type="OrthoDB" id="2080677at2"/>
<dbReference type="Pfam" id="PF02810">
    <property type="entry name" value="SEC-C"/>
    <property type="match status" value="1"/>
</dbReference>
<dbReference type="Proteomes" id="UP000045545">
    <property type="component" value="Unassembled WGS sequence"/>
</dbReference>
<dbReference type="STRING" id="690567.1935"/>
<evidence type="ECO:0000313" key="2">
    <source>
        <dbReference type="EMBL" id="CFX81585.1"/>
    </source>
</evidence>
<accession>A0A0E4GEA3</accession>
<sequence>MSKAKIGRNDPCPCGSGKKFKNCCIDLNYGTGGDLFSRYSQTITEIKLKLEAIYQREIKKISSDLEQRFLSYSTEDNLKTDHESLFSDWLWFDMTDNSGLTLAQDYWQAHADYMPQPLKECLQALSQSYLSVYEAIDSRDTRLVVRDLFTGQEYSIILKETFAADLNANPLLLLGRLVALTEGNVFSGMVLIIPNNDGQAEYLSSHFSYLQKLIPGSTTELLKANADLLYGLFDHCQHKRHIHINDIRTFKLDTAQRLSLQNELAASDRLTFVHDIEDVCWYEDILNPAPYKRIGLGEDYAVTFVSTLADLDNWDGIGGDYFPGLKDWPLVNSRFLRKAPPPEYLEIWYNAVRDQETERWLHTPHHELDDKTPLELLQEENGGQQVLELLDRFSDRLEGVREGRSLLDYMRQRIIELIE</sequence>